<protein>
    <submittedName>
        <fullName evidence="2">Uncharacterized protein</fullName>
    </submittedName>
</protein>
<evidence type="ECO:0000313" key="3">
    <source>
        <dbReference type="EMBL" id="QJI04916.1"/>
    </source>
</evidence>
<dbReference type="AlphaFoldDB" id="A0A6M3J7M6"/>
<accession>A0A6M3J7M6</accession>
<proteinExistence type="predicted"/>
<dbReference type="EMBL" id="MT145192">
    <property type="protein sequence ID" value="QJI04916.1"/>
    <property type="molecule type" value="Genomic_DNA"/>
</dbReference>
<name>A0A6M3J7M6_9ZZZZ</name>
<evidence type="ECO:0000256" key="1">
    <source>
        <dbReference type="SAM" id="MobiDB-lite"/>
    </source>
</evidence>
<feature type="compositionally biased region" description="Basic and acidic residues" evidence="1">
    <location>
        <begin position="152"/>
        <end position="164"/>
    </location>
</feature>
<dbReference type="EMBL" id="MT141545">
    <property type="protein sequence ID" value="QJA65833.1"/>
    <property type="molecule type" value="Genomic_DNA"/>
</dbReference>
<sequence>MVTETQDDVAVLEQMVREAKAAEEPGDKAGTVLSKGGDDSAPMVVQSVQSAGYSWIYDTETGEPSRINNNMLRAKLKQKRANGKRVFDVVQRVTPKRGTYKCLLHKADPNREHYEGLGFDTCRKSNLTSPMQVELHMKHCHKTEWKTIENEKVTKERQEDREFQRQVVGLASRSGEPENKPPLYVSDKDKKMK</sequence>
<feature type="region of interest" description="Disordered" evidence="1">
    <location>
        <begin position="152"/>
        <end position="193"/>
    </location>
</feature>
<evidence type="ECO:0000313" key="2">
    <source>
        <dbReference type="EMBL" id="QJA65833.1"/>
    </source>
</evidence>
<gene>
    <name evidence="3" type="ORF">MM415A00125_0009</name>
    <name evidence="2" type="ORF">MM415B00372_0024</name>
</gene>
<reference evidence="2" key="1">
    <citation type="submission" date="2020-03" db="EMBL/GenBank/DDBJ databases">
        <title>The deep terrestrial virosphere.</title>
        <authorList>
            <person name="Holmfeldt K."/>
            <person name="Nilsson E."/>
            <person name="Simone D."/>
            <person name="Lopez-Fernandez M."/>
            <person name="Wu X."/>
            <person name="de Brujin I."/>
            <person name="Lundin D."/>
            <person name="Andersson A."/>
            <person name="Bertilsson S."/>
            <person name="Dopson M."/>
        </authorList>
    </citation>
    <scope>NUCLEOTIDE SEQUENCE</scope>
    <source>
        <strain evidence="3">MM415A00125</strain>
        <strain evidence="2">MM415B00372</strain>
    </source>
</reference>
<organism evidence="2">
    <name type="scientific">viral metagenome</name>
    <dbReference type="NCBI Taxonomy" id="1070528"/>
    <lineage>
        <taxon>unclassified sequences</taxon>
        <taxon>metagenomes</taxon>
        <taxon>organismal metagenomes</taxon>
    </lineage>
</organism>